<dbReference type="AlphaFoldDB" id="A0AAD4DF77"/>
<reference evidence="1" key="1">
    <citation type="journal article" date="2020" name="Fungal Divers.">
        <title>Resolving the Mortierellaceae phylogeny through synthesis of multi-gene phylogenetics and phylogenomics.</title>
        <authorList>
            <person name="Vandepol N."/>
            <person name="Liber J."/>
            <person name="Desiro A."/>
            <person name="Na H."/>
            <person name="Kennedy M."/>
            <person name="Barry K."/>
            <person name="Grigoriev I.V."/>
            <person name="Miller A.N."/>
            <person name="O'Donnell K."/>
            <person name="Stajich J.E."/>
            <person name="Bonito G."/>
        </authorList>
    </citation>
    <scope>NUCLEOTIDE SEQUENCE</scope>
    <source>
        <strain evidence="1">NRRL 28262</strain>
    </source>
</reference>
<comment type="caution">
    <text evidence="1">The sequence shown here is derived from an EMBL/GenBank/DDBJ whole genome shotgun (WGS) entry which is preliminary data.</text>
</comment>
<organism evidence="1 2">
    <name type="scientific">Linnemannia exigua</name>
    <dbReference type="NCBI Taxonomy" id="604196"/>
    <lineage>
        <taxon>Eukaryota</taxon>
        <taxon>Fungi</taxon>
        <taxon>Fungi incertae sedis</taxon>
        <taxon>Mucoromycota</taxon>
        <taxon>Mortierellomycotina</taxon>
        <taxon>Mortierellomycetes</taxon>
        <taxon>Mortierellales</taxon>
        <taxon>Mortierellaceae</taxon>
        <taxon>Linnemannia</taxon>
    </lineage>
</organism>
<protein>
    <submittedName>
        <fullName evidence="1">Uncharacterized protein</fullName>
    </submittedName>
</protein>
<keyword evidence="2" id="KW-1185">Reference proteome</keyword>
<proteinExistence type="predicted"/>
<dbReference type="Proteomes" id="UP001194580">
    <property type="component" value="Unassembled WGS sequence"/>
</dbReference>
<accession>A0AAD4DF77</accession>
<name>A0AAD4DF77_9FUNG</name>
<gene>
    <name evidence="1" type="ORF">BGZ95_007712</name>
</gene>
<evidence type="ECO:0000313" key="1">
    <source>
        <dbReference type="EMBL" id="KAG0276319.1"/>
    </source>
</evidence>
<evidence type="ECO:0000313" key="2">
    <source>
        <dbReference type="Proteomes" id="UP001194580"/>
    </source>
</evidence>
<sequence length="146" mass="16980">MNPKSIMKRAIDLLEIINDLETEEQRYITLFRIPSRHRKGGYIFNGGSDFQNERHGLYAIRIQLYACSVALKIFLEDIEQLLPQKQSQHDIVTRAREMRRAMRLSMAMRRDELLLEKSAYKEQGHAINDGHAQLNSAMANDISDTF</sequence>
<dbReference type="EMBL" id="JAAAIL010000384">
    <property type="protein sequence ID" value="KAG0276319.1"/>
    <property type="molecule type" value="Genomic_DNA"/>
</dbReference>